<dbReference type="Gene3D" id="3.50.50.60">
    <property type="entry name" value="FAD/NAD(P)-binding domain"/>
    <property type="match status" value="2"/>
</dbReference>
<dbReference type="SUPFAM" id="SSF54373">
    <property type="entry name" value="FAD-linked reductases, C-terminal domain"/>
    <property type="match status" value="1"/>
</dbReference>
<dbReference type="GO" id="GO:0005737">
    <property type="term" value="C:cytoplasm"/>
    <property type="evidence" value="ECO:0007669"/>
    <property type="project" value="TreeGrafter"/>
</dbReference>
<dbReference type="PANTHER" id="PTHR13847:SF289">
    <property type="entry name" value="GLYCINE OXIDASE"/>
    <property type="match status" value="1"/>
</dbReference>
<comment type="caution">
    <text evidence="3">The sequence shown here is derived from an EMBL/GenBank/DDBJ whole genome shotgun (WGS) entry which is preliminary data.</text>
</comment>
<organism evidence="3 4">
    <name type="scientific">Glutamicibacter soli</name>
    <dbReference type="NCBI Taxonomy" id="453836"/>
    <lineage>
        <taxon>Bacteria</taxon>
        <taxon>Bacillati</taxon>
        <taxon>Actinomycetota</taxon>
        <taxon>Actinomycetes</taxon>
        <taxon>Micrococcales</taxon>
        <taxon>Micrococcaceae</taxon>
        <taxon>Glutamicibacter</taxon>
    </lineage>
</organism>
<dbReference type="InterPro" id="IPR006076">
    <property type="entry name" value="FAD-dep_OxRdtase"/>
</dbReference>
<evidence type="ECO:0000256" key="1">
    <source>
        <dbReference type="ARBA" id="ARBA00023002"/>
    </source>
</evidence>
<feature type="domain" description="FAD dependent oxidoreductase" evidence="2">
    <location>
        <begin position="23"/>
        <end position="406"/>
    </location>
</feature>
<keyword evidence="4" id="KW-1185">Reference proteome</keyword>
<sequence length="422" mass="44782">MQAITRMERSNLRSTFMSLERADVAIVGGGIIGSGLASALSREGLDVVVIDPHPGLGSSLGNAGLVVPSYSTPMSTPGNLWEGVKSFGSDHAPVTFSRPLGLETLKFLASFAAASRPGRVKRDTAKLHSMATRSLQRYHELQDSGLDLGLTVQGWLWLSTSQGNRDALRGDSERMQSAGAKCEVVNRAQADELQPGLGSEVSGGIWFPDEAFLDPEAASRRWLQDAMDHGARLIRAEVTGYRKQGERITDLTTTEGDLGAKQVVLATGADSRAAGRLLDIRVPVEPGYGWSVTLSDPQNQLNRALMGIEDHVVISPMPGRVRITGGMRFGAASGADPADRDIAKLREHAAAVVPALADLEELTRWQGARPMTASGVPIIECRGFDNLVVAAGHGPLGVTLAPITVDLAKELVTAGLSAARTR</sequence>
<evidence type="ECO:0000259" key="2">
    <source>
        <dbReference type="Pfam" id="PF01266"/>
    </source>
</evidence>
<proteinExistence type="predicted"/>
<evidence type="ECO:0000313" key="3">
    <source>
        <dbReference type="EMBL" id="RBM02966.1"/>
    </source>
</evidence>
<dbReference type="EMBL" id="POAF01000002">
    <property type="protein sequence ID" value="RBM02966.1"/>
    <property type="molecule type" value="Genomic_DNA"/>
</dbReference>
<keyword evidence="1" id="KW-0560">Oxidoreductase</keyword>
<gene>
    <name evidence="3" type="ORF">C1H84_06000</name>
</gene>
<dbReference type="InterPro" id="IPR036188">
    <property type="entry name" value="FAD/NAD-bd_sf"/>
</dbReference>
<dbReference type="Gene3D" id="3.30.9.10">
    <property type="entry name" value="D-Amino Acid Oxidase, subunit A, domain 2"/>
    <property type="match status" value="1"/>
</dbReference>
<dbReference type="SUPFAM" id="SSF51905">
    <property type="entry name" value="FAD/NAD(P)-binding domain"/>
    <property type="match status" value="1"/>
</dbReference>
<dbReference type="AlphaFoldDB" id="A0A365YJU2"/>
<protein>
    <recommendedName>
        <fullName evidence="2">FAD dependent oxidoreductase domain-containing protein</fullName>
    </recommendedName>
</protein>
<name>A0A365YJU2_9MICC</name>
<evidence type="ECO:0000313" key="4">
    <source>
        <dbReference type="Proteomes" id="UP000252167"/>
    </source>
</evidence>
<dbReference type="GO" id="GO:0016491">
    <property type="term" value="F:oxidoreductase activity"/>
    <property type="evidence" value="ECO:0007669"/>
    <property type="project" value="UniProtKB-KW"/>
</dbReference>
<dbReference type="Pfam" id="PF01266">
    <property type="entry name" value="DAO"/>
    <property type="match status" value="1"/>
</dbReference>
<dbReference type="Proteomes" id="UP000252167">
    <property type="component" value="Unassembled WGS sequence"/>
</dbReference>
<accession>A0A365YJU2</accession>
<reference evidence="3 4" key="1">
    <citation type="submission" date="2018-01" db="EMBL/GenBank/DDBJ databases">
        <title>Glutamicibacter soli strain NHPC-3 Whole genome sequence and assembly.</title>
        <authorList>
            <person name="Choudhury P."/>
            <person name="Gupta D."/>
            <person name="Sengupta K."/>
            <person name="Jawed A."/>
            <person name="Sultana N."/>
            <person name="Saha P."/>
        </authorList>
    </citation>
    <scope>NUCLEOTIDE SEQUENCE [LARGE SCALE GENOMIC DNA]</scope>
    <source>
        <strain evidence="3 4">NHPC-3</strain>
    </source>
</reference>
<dbReference type="PANTHER" id="PTHR13847">
    <property type="entry name" value="SARCOSINE DEHYDROGENASE-RELATED"/>
    <property type="match status" value="1"/>
</dbReference>